<comment type="cofactor">
    <cofactor evidence="6">
        <name>Mg(2+)</name>
        <dbReference type="ChEBI" id="CHEBI:18420"/>
    </cofactor>
</comment>
<dbReference type="SMART" id="SM00852">
    <property type="entry name" value="MoCF_biosynth"/>
    <property type="match status" value="1"/>
</dbReference>
<dbReference type="Gene3D" id="3.90.105.10">
    <property type="entry name" value="Molybdopterin biosynthesis moea protein, domain 2"/>
    <property type="match status" value="1"/>
</dbReference>
<dbReference type="Pfam" id="PF03453">
    <property type="entry name" value="MoeA_N"/>
    <property type="match status" value="1"/>
</dbReference>
<sequence>MIDVDEALSLFAEHIDPLESERLAVTHALGRVSATEARAKIALPPFAQSAMDGYAVRAEDLAEASDKEPVELRQVGEVAAGDTGRLPRVNKGTTVRVFTGGRIPPGADAVVRQELVTADKSRISFEAPVREGKDLREVGEALAKDTVLVEPGERLDERHIAALAMCGHAEIDVIRQPAITLLVSGDEVISPGIELRPGEIYDANTPLLSSWLGMRRYRNIEIVQLEDDRRTVEKALRKALDQSDLVVSTGGVSVGDYDFFTDAADTLGLETIFWKVRQRPGKPLLFAKGEQTIFLGIPGNPGAVFISAYVYLRRVLDLLEGTSEPGPAMHRGVLAGPVGRSAKRVSWTGANIRYGEDGKVHLEPISGHRLSQVYRADAIVRVPAREGEMEEGDVVEWLAIK</sequence>
<evidence type="ECO:0000313" key="8">
    <source>
        <dbReference type="EMBL" id="QDG50177.1"/>
    </source>
</evidence>
<dbReference type="Gene3D" id="2.40.340.10">
    <property type="entry name" value="MoeA, C-terminal, domain IV"/>
    <property type="match status" value="1"/>
</dbReference>
<comment type="catalytic activity">
    <reaction evidence="5">
        <text>adenylyl-molybdopterin + molybdate = Mo-molybdopterin + AMP + H(+)</text>
        <dbReference type="Rhea" id="RHEA:35047"/>
        <dbReference type="ChEBI" id="CHEBI:15378"/>
        <dbReference type="ChEBI" id="CHEBI:36264"/>
        <dbReference type="ChEBI" id="CHEBI:62727"/>
        <dbReference type="ChEBI" id="CHEBI:71302"/>
        <dbReference type="ChEBI" id="CHEBI:456215"/>
        <dbReference type="EC" id="2.10.1.1"/>
    </reaction>
</comment>
<accession>A0A5B8Y2L7</accession>
<feature type="domain" description="MoaB/Mog" evidence="7">
    <location>
        <begin position="180"/>
        <end position="318"/>
    </location>
</feature>
<dbReference type="CDD" id="cd00887">
    <property type="entry name" value="MoeA"/>
    <property type="match status" value="1"/>
</dbReference>
<name>A0A4Y6PQ91_PERCE</name>
<dbReference type="PANTHER" id="PTHR10192">
    <property type="entry name" value="MOLYBDOPTERIN BIOSYNTHESIS PROTEIN"/>
    <property type="match status" value="1"/>
</dbReference>
<comment type="function">
    <text evidence="1 6">Catalyzes the insertion of molybdate into adenylated molybdopterin with the concomitant release of AMP.</text>
</comment>
<comment type="pathway">
    <text evidence="2 6">Cofactor biosynthesis; molybdopterin biosynthesis.</text>
</comment>
<keyword evidence="6 8" id="KW-0808">Transferase</keyword>
<dbReference type="InterPro" id="IPR038987">
    <property type="entry name" value="MoeA-like"/>
</dbReference>
<evidence type="ECO:0000256" key="6">
    <source>
        <dbReference type="RuleBase" id="RU365090"/>
    </source>
</evidence>
<dbReference type="SUPFAM" id="SSF63882">
    <property type="entry name" value="MoeA N-terminal region -like"/>
    <property type="match status" value="1"/>
</dbReference>
<protein>
    <recommendedName>
        <fullName evidence="6">Molybdopterin molybdenumtransferase</fullName>
        <ecNumber evidence="6">2.10.1.1</ecNumber>
    </recommendedName>
</protein>
<evidence type="ECO:0000259" key="7">
    <source>
        <dbReference type="SMART" id="SM00852"/>
    </source>
</evidence>
<dbReference type="GO" id="GO:0005829">
    <property type="term" value="C:cytosol"/>
    <property type="evidence" value="ECO:0007669"/>
    <property type="project" value="TreeGrafter"/>
</dbReference>
<dbReference type="Gene3D" id="3.40.980.10">
    <property type="entry name" value="MoaB/Mog-like domain"/>
    <property type="match status" value="1"/>
</dbReference>
<dbReference type="Proteomes" id="UP000315995">
    <property type="component" value="Chromosome"/>
</dbReference>
<evidence type="ECO:0000256" key="2">
    <source>
        <dbReference type="ARBA" id="ARBA00005046"/>
    </source>
</evidence>
<evidence type="ECO:0000256" key="5">
    <source>
        <dbReference type="ARBA" id="ARBA00047317"/>
    </source>
</evidence>
<dbReference type="EC" id="2.10.1.1" evidence="6"/>
<evidence type="ECO:0000256" key="1">
    <source>
        <dbReference type="ARBA" id="ARBA00002901"/>
    </source>
</evidence>
<proteinExistence type="inferred from homology"/>
<dbReference type="EMBL" id="CP041186">
    <property type="protein sequence ID" value="QDG50177.1"/>
    <property type="molecule type" value="Genomic_DNA"/>
</dbReference>
<dbReference type="GO" id="GO:0061599">
    <property type="term" value="F:molybdopterin molybdotransferase activity"/>
    <property type="evidence" value="ECO:0007669"/>
    <property type="project" value="UniProtKB-UniRule"/>
</dbReference>
<dbReference type="InterPro" id="IPR036425">
    <property type="entry name" value="MoaB/Mog-like_dom_sf"/>
</dbReference>
<accession>A0A4Y6PQ91</accession>
<dbReference type="InterPro" id="IPR036688">
    <property type="entry name" value="MoeA_C_domain_IV_sf"/>
</dbReference>
<dbReference type="SUPFAM" id="SSF53218">
    <property type="entry name" value="Molybdenum cofactor biosynthesis proteins"/>
    <property type="match status" value="1"/>
</dbReference>
<comment type="similarity">
    <text evidence="3 6">Belongs to the MoeA family.</text>
</comment>
<dbReference type="GO" id="GO:0006777">
    <property type="term" value="P:Mo-molybdopterin cofactor biosynthetic process"/>
    <property type="evidence" value="ECO:0007669"/>
    <property type="project" value="UniProtKB-UniRule"/>
</dbReference>
<dbReference type="OrthoDB" id="9804758at2"/>
<dbReference type="InterPro" id="IPR005110">
    <property type="entry name" value="MoeA_linker/N"/>
</dbReference>
<dbReference type="RefSeq" id="WP_141196673.1">
    <property type="nucleotide sequence ID" value="NZ_CP041186.1"/>
</dbReference>
<dbReference type="UniPathway" id="UPA00344"/>
<keyword evidence="6" id="KW-0479">Metal-binding</keyword>
<dbReference type="Gene3D" id="2.170.190.11">
    <property type="entry name" value="Molybdopterin biosynthesis moea protein, domain 3"/>
    <property type="match status" value="1"/>
</dbReference>
<dbReference type="SUPFAM" id="SSF63867">
    <property type="entry name" value="MoeA C-terminal domain-like"/>
    <property type="match status" value="1"/>
</dbReference>
<keyword evidence="4 6" id="KW-0501">Molybdenum cofactor biosynthesis</keyword>
<gene>
    <name evidence="8" type="ORF">FIV42_05365</name>
</gene>
<evidence type="ECO:0000313" key="9">
    <source>
        <dbReference type="Proteomes" id="UP000315995"/>
    </source>
</evidence>
<dbReference type="InterPro" id="IPR005111">
    <property type="entry name" value="MoeA_C_domain_IV"/>
</dbReference>
<keyword evidence="6" id="KW-0500">Molybdenum</keyword>
<dbReference type="GO" id="GO:0046872">
    <property type="term" value="F:metal ion binding"/>
    <property type="evidence" value="ECO:0007669"/>
    <property type="project" value="UniProtKB-UniRule"/>
</dbReference>
<dbReference type="PANTHER" id="PTHR10192:SF5">
    <property type="entry name" value="GEPHYRIN"/>
    <property type="match status" value="1"/>
</dbReference>
<dbReference type="AlphaFoldDB" id="A0A4Y6PQ91"/>
<evidence type="ECO:0000256" key="4">
    <source>
        <dbReference type="ARBA" id="ARBA00023150"/>
    </source>
</evidence>
<dbReference type="InterPro" id="IPR001453">
    <property type="entry name" value="MoaB/Mog_dom"/>
</dbReference>
<dbReference type="InterPro" id="IPR036135">
    <property type="entry name" value="MoeA_linker/N_sf"/>
</dbReference>
<dbReference type="Pfam" id="PF03454">
    <property type="entry name" value="MoeA_C"/>
    <property type="match status" value="1"/>
</dbReference>
<keyword evidence="6" id="KW-0460">Magnesium</keyword>
<reference evidence="8 9" key="1">
    <citation type="submission" date="2019-06" db="EMBL/GenBank/DDBJ databases">
        <title>Persicimonas caeni gen. nov., sp. nov., a predatory bacterium isolated from solar saltern.</title>
        <authorList>
            <person name="Wang S."/>
        </authorList>
    </citation>
    <scope>NUCLEOTIDE SEQUENCE [LARGE SCALE GENOMIC DNA]</scope>
    <source>
        <strain evidence="8 9">YN101</strain>
    </source>
</reference>
<organism evidence="8 9">
    <name type="scientific">Persicimonas caeni</name>
    <dbReference type="NCBI Taxonomy" id="2292766"/>
    <lineage>
        <taxon>Bacteria</taxon>
        <taxon>Deltaproteobacteria</taxon>
        <taxon>Bradymonadales</taxon>
        <taxon>Bradymonadaceae</taxon>
        <taxon>Persicimonas</taxon>
    </lineage>
</organism>
<keyword evidence="9" id="KW-1185">Reference proteome</keyword>
<evidence type="ECO:0000256" key="3">
    <source>
        <dbReference type="ARBA" id="ARBA00010763"/>
    </source>
</evidence>
<dbReference type="Pfam" id="PF00994">
    <property type="entry name" value="MoCF_biosynth"/>
    <property type="match status" value="1"/>
</dbReference>